<sequence length="585" mass="63226">MQFLPTSHLFCESGRAGSSPSTGMTLVGAGAARSVCGDRKCDATESCESCSVDCGTCRVCGDGFCSTDYETCRSCPHDCGVCPSCGDGVCNGNEHCDTCPNDCGECISCGDKVCNGRETCQNCWADCGACPTCGDGKCDLVVQGAGPTLFQYKETLVSCPLDCEPRNVTIYVIGRPENNSTEEQASRARRREEGMQASRELYEATAYTIKPFDLDPSFSPSAEHHAQLEAEWVELENARVAELKRRDAELFAPKPLSDDEIRELFPAYADAIIAQRMDQEIENELALYNEVRSPALKAHFASHETRQQAARESRAQQLALEARQEREQPKRIIIKHVDLQALHNRRRELPHLHQIFNSMSPPEEGLSYQVDGFVEDFEITEIITQVGSLDLNEPRPEQTVERVVASSDDSSVSSHGRRGVAPEPAAAEAAAAAASHPEDAVEPDATTTSHKIAILTAKQLQFLGVGAGVMLVVGLVSALASYRKHRRTTDIKPASTASPVAAKRSQPSASSVEAAAPEVLPVEKDVTAKDTTRSTVEVEKGTLRVLPGLPQLRESSACSTPEAETDTRRSIPGSSSPLSSPLRAR</sequence>
<dbReference type="Proteomes" id="UP000008743">
    <property type="component" value="Unassembled WGS sequence"/>
</dbReference>
<evidence type="ECO:0000313" key="3">
    <source>
        <dbReference type="EMBL" id="KJE97563.1"/>
    </source>
</evidence>
<feature type="region of interest" description="Disordered" evidence="1">
    <location>
        <begin position="527"/>
        <end position="585"/>
    </location>
</feature>
<name>A0A0D2WXQ2_CAPO3</name>
<feature type="region of interest" description="Disordered" evidence="1">
    <location>
        <begin position="402"/>
        <end position="445"/>
    </location>
</feature>
<feature type="region of interest" description="Disordered" evidence="1">
    <location>
        <begin position="484"/>
        <end position="515"/>
    </location>
</feature>
<evidence type="ECO:0000256" key="1">
    <source>
        <dbReference type="SAM" id="MobiDB-lite"/>
    </source>
</evidence>
<evidence type="ECO:0000313" key="4">
    <source>
        <dbReference type="Proteomes" id="UP000008743"/>
    </source>
</evidence>
<protein>
    <submittedName>
        <fullName evidence="3">Tenascin-X</fullName>
    </submittedName>
</protein>
<accession>A0A0D2WXQ2</accession>
<gene>
    <name evidence="3" type="ORF">CAOG_007400</name>
</gene>
<evidence type="ECO:0000256" key="2">
    <source>
        <dbReference type="SAM" id="Phobius"/>
    </source>
</evidence>
<dbReference type="InParanoid" id="A0A0D2WXQ2"/>
<dbReference type="EMBL" id="KE346374">
    <property type="protein sequence ID" value="KJE97563.1"/>
    <property type="molecule type" value="Genomic_DNA"/>
</dbReference>
<keyword evidence="2" id="KW-1133">Transmembrane helix</keyword>
<organism evidence="3 4">
    <name type="scientific">Capsaspora owczarzaki (strain ATCC 30864)</name>
    <dbReference type="NCBI Taxonomy" id="595528"/>
    <lineage>
        <taxon>Eukaryota</taxon>
        <taxon>Filasterea</taxon>
        <taxon>Capsaspora</taxon>
    </lineage>
</organism>
<feature type="compositionally biased region" description="Low complexity" evidence="1">
    <location>
        <begin position="403"/>
        <end position="434"/>
    </location>
</feature>
<dbReference type="OrthoDB" id="543142at2759"/>
<keyword evidence="2" id="KW-0472">Membrane</keyword>
<feature type="compositionally biased region" description="Low complexity" evidence="1">
    <location>
        <begin position="505"/>
        <end position="515"/>
    </location>
</feature>
<reference evidence="4" key="1">
    <citation type="submission" date="2011-02" db="EMBL/GenBank/DDBJ databases">
        <title>The Genome Sequence of Capsaspora owczarzaki ATCC 30864.</title>
        <authorList>
            <person name="Russ C."/>
            <person name="Cuomo C."/>
            <person name="Burger G."/>
            <person name="Gray M.W."/>
            <person name="Holland P.W.H."/>
            <person name="King N."/>
            <person name="Lang F.B.F."/>
            <person name="Roger A.J."/>
            <person name="Ruiz-Trillo I."/>
            <person name="Young S.K."/>
            <person name="Zeng Q."/>
            <person name="Gargeya S."/>
            <person name="Alvarado L."/>
            <person name="Berlin A."/>
            <person name="Chapman S.B."/>
            <person name="Chen Z."/>
            <person name="Freedman E."/>
            <person name="Gellesch M."/>
            <person name="Goldberg J."/>
            <person name="Griggs A."/>
            <person name="Gujja S."/>
            <person name="Heilman E."/>
            <person name="Heiman D."/>
            <person name="Howarth C."/>
            <person name="Mehta T."/>
            <person name="Neiman D."/>
            <person name="Pearson M."/>
            <person name="Roberts A."/>
            <person name="Saif S."/>
            <person name="Shea T."/>
            <person name="Shenoy N."/>
            <person name="Sisk P."/>
            <person name="Stolte C."/>
            <person name="Sykes S."/>
            <person name="White J."/>
            <person name="Yandava C."/>
            <person name="Haas B."/>
            <person name="Nusbaum C."/>
            <person name="Birren B."/>
        </authorList>
    </citation>
    <scope>NUCLEOTIDE SEQUENCE</scope>
    <source>
        <strain evidence="4">ATCC 30864</strain>
    </source>
</reference>
<dbReference type="AlphaFoldDB" id="A0A0D2WXQ2"/>
<proteinExistence type="predicted"/>
<keyword evidence="2" id="KW-0812">Transmembrane</keyword>
<feature type="compositionally biased region" description="Basic and acidic residues" evidence="1">
    <location>
        <begin position="527"/>
        <end position="542"/>
    </location>
</feature>
<feature type="transmembrane region" description="Helical" evidence="2">
    <location>
        <begin position="460"/>
        <end position="482"/>
    </location>
</feature>
<feature type="compositionally biased region" description="Low complexity" evidence="1">
    <location>
        <begin position="570"/>
        <end position="585"/>
    </location>
</feature>
<keyword evidence="4" id="KW-1185">Reference proteome</keyword>